<comment type="caution">
    <text evidence="1">The sequence shown here is derived from an EMBL/GenBank/DDBJ whole genome shotgun (WGS) entry which is preliminary data.</text>
</comment>
<reference evidence="1" key="1">
    <citation type="submission" date="2023-11" db="EMBL/GenBank/DDBJ databases">
        <authorList>
            <person name="Poullet M."/>
        </authorList>
    </citation>
    <scope>NUCLEOTIDE SEQUENCE</scope>
    <source>
        <strain evidence="1">E1834</strain>
    </source>
</reference>
<gene>
    <name evidence="1" type="ORF">MENTE1834_LOCUS39139</name>
</gene>
<protein>
    <submittedName>
        <fullName evidence="1">Uncharacterized protein</fullName>
    </submittedName>
</protein>
<accession>A0ACB1AJI4</accession>
<dbReference type="EMBL" id="CAVMJV010000087">
    <property type="protein sequence ID" value="CAK5091303.1"/>
    <property type="molecule type" value="Genomic_DNA"/>
</dbReference>
<proteinExistence type="predicted"/>
<name>A0ACB1AJI4_MELEN</name>
<keyword evidence="2" id="KW-1185">Reference proteome</keyword>
<evidence type="ECO:0000313" key="2">
    <source>
        <dbReference type="Proteomes" id="UP001497535"/>
    </source>
</evidence>
<sequence length="149" mass="17850">MAFTFAAFCYLFGLIAIAFCIFFAIYTVICIDELRTDYKNPIDQCRSMNQLVLPEYGIHSFVFFFFVLSMQLFAIVWNLPLFAYHIHRYIKRPIMRGPGIYDPTTIMNHDQLSKINREGWVKMGFYLLSFFYYLYAYVFNFLQNYYLAI</sequence>
<dbReference type="Proteomes" id="UP001497535">
    <property type="component" value="Unassembled WGS sequence"/>
</dbReference>
<organism evidence="1 2">
    <name type="scientific">Meloidogyne enterolobii</name>
    <name type="common">Root-knot nematode worm</name>
    <name type="synonym">Meloidogyne mayaguensis</name>
    <dbReference type="NCBI Taxonomy" id="390850"/>
    <lineage>
        <taxon>Eukaryota</taxon>
        <taxon>Metazoa</taxon>
        <taxon>Ecdysozoa</taxon>
        <taxon>Nematoda</taxon>
        <taxon>Chromadorea</taxon>
        <taxon>Rhabditida</taxon>
        <taxon>Tylenchina</taxon>
        <taxon>Tylenchomorpha</taxon>
        <taxon>Tylenchoidea</taxon>
        <taxon>Meloidogynidae</taxon>
        <taxon>Meloidogyninae</taxon>
        <taxon>Meloidogyne</taxon>
    </lineage>
</organism>
<evidence type="ECO:0000313" key="1">
    <source>
        <dbReference type="EMBL" id="CAK5091303.1"/>
    </source>
</evidence>